<dbReference type="SMART" id="SM00025">
    <property type="entry name" value="Pumilio"/>
    <property type="match status" value="7"/>
</dbReference>
<accession>A0A6P5GFK7</accession>
<keyword evidence="2" id="KW-0810">Translation regulation</keyword>
<evidence type="ECO:0000256" key="2">
    <source>
        <dbReference type="ARBA" id="ARBA00022845"/>
    </source>
</evidence>
<dbReference type="RefSeq" id="XP_020104758.1">
    <property type="nucleotide sequence ID" value="XM_020249169.1"/>
</dbReference>
<feature type="repeat" description="Pumilio" evidence="3">
    <location>
        <begin position="301"/>
        <end position="336"/>
    </location>
</feature>
<evidence type="ECO:0000256" key="4">
    <source>
        <dbReference type="SAM" id="MobiDB-lite"/>
    </source>
</evidence>
<dbReference type="AlphaFoldDB" id="A0A6P5GFK7"/>
<dbReference type="Pfam" id="PF00806">
    <property type="entry name" value="PUF"/>
    <property type="match status" value="4"/>
</dbReference>
<dbReference type="OrthoDB" id="668540at2759"/>
<dbReference type="SUPFAM" id="SSF48371">
    <property type="entry name" value="ARM repeat"/>
    <property type="match status" value="1"/>
</dbReference>
<feature type="repeat" description="Pumilio" evidence="3">
    <location>
        <begin position="337"/>
        <end position="372"/>
    </location>
</feature>
<dbReference type="InterPro" id="IPR011989">
    <property type="entry name" value="ARM-like"/>
</dbReference>
<dbReference type="GO" id="GO:0006417">
    <property type="term" value="P:regulation of translation"/>
    <property type="evidence" value="ECO:0007669"/>
    <property type="project" value="UniProtKB-KW"/>
</dbReference>
<dbReference type="GO" id="GO:0003729">
    <property type="term" value="F:mRNA binding"/>
    <property type="evidence" value="ECO:0007669"/>
    <property type="project" value="TreeGrafter"/>
</dbReference>
<sequence>MHVLLLYVSHSELGHGPHQPHSRRLGPAGNNFSGLSLSTSSPASSSSCNCSFFLPDDLFLSPPSSPLPPNHHPSPSPHPFPANADSYHPRQFAPLSTAFAAINADSHHRRQFAPLRTATSDSRLHRIPAQTIQFLNLSLLHGDYKYVAVFFPTVLNEVKNLILDRHDFRVLERFINACDELQRAKLLAAVAADTRTLLRICCDKNGSAILATLIKYSRSWEQISHILRALSPFILDLAKGKTGSDILKCCLNHPDFDRDKYILRLIVKNWDQLAFDKYGVFIVKQVVDLTTGEDAWQLLSEITQSALELAQHPSGNYLVQHLLEKRIWPLTSGILQTLRGHFANLSTQKYSSNVVENCLKNTTSDERESIIRELLWSPNILDIFVDLYGNYVMQTALSVAKGGVHKELLDVLKKNLPTLTQQGYYRKFIRRFKKYRN</sequence>
<dbReference type="InterPro" id="IPR001313">
    <property type="entry name" value="Pumilio_RNA-bd_rpt"/>
</dbReference>
<keyword evidence="1" id="KW-0677">Repeat</keyword>
<reference evidence="7" key="2">
    <citation type="submission" date="2025-08" db="UniProtKB">
        <authorList>
            <consortium name="RefSeq"/>
        </authorList>
    </citation>
    <scope>IDENTIFICATION</scope>
    <source>
        <tissue evidence="7">Leaf</tissue>
    </source>
</reference>
<dbReference type="PROSITE" id="PS50303">
    <property type="entry name" value="PUM_HD"/>
    <property type="match status" value="1"/>
</dbReference>
<dbReference type="GO" id="GO:0005737">
    <property type="term" value="C:cytoplasm"/>
    <property type="evidence" value="ECO:0007669"/>
    <property type="project" value="TreeGrafter"/>
</dbReference>
<dbReference type="InterPro" id="IPR033133">
    <property type="entry name" value="PUM-HD"/>
</dbReference>
<dbReference type="GeneID" id="109721519"/>
<dbReference type="Proteomes" id="UP000515123">
    <property type="component" value="Linkage group 15"/>
</dbReference>
<evidence type="ECO:0000313" key="6">
    <source>
        <dbReference type="Proteomes" id="UP000515123"/>
    </source>
</evidence>
<proteinExistence type="predicted"/>
<feature type="compositionally biased region" description="Pro residues" evidence="4">
    <location>
        <begin position="64"/>
        <end position="80"/>
    </location>
</feature>
<dbReference type="PANTHER" id="PTHR12537">
    <property type="entry name" value="RNA BINDING PROTEIN PUMILIO-RELATED"/>
    <property type="match status" value="1"/>
</dbReference>
<dbReference type="Gene3D" id="1.25.10.10">
    <property type="entry name" value="Leucine-rich Repeat Variant"/>
    <property type="match status" value="1"/>
</dbReference>
<feature type="domain" description="PUM-HD" evidence="5">
    <location>
        <begin position="93"/>
        <end position="436"/>
    </location>
</feature>
<gene>
    <name evidence="7" type="primary">LOC109721519</name>
</gene>
<feature type="repeat" description="Pumilio" evidence="3">
    <location>
        <begin position="264"/>
        <end position="300"/>
    </location>
</feature>
<evidence type="ECO:0000256" key="1">
    <source>
        <dbReference type="ARBA" id="ARBA00022737"/>
    </source>
</evidence>
<feature type="region of interest" description="Disordered" evidence="4">
    <location>
        <begin position="64"/>
        <end position="85"/>
    </location>
</feature>
<protein>
    <submittedName>
        <fullName evidence="7">Pumilio homolog 12-like</fullName>
    </submittedName>
</protein>
<feature type="repeat" description="Pumilio" evidence="3">
    <location>
        <begin position="373"/>
        <end position="410"/>
    </location>
</feature>
<dbReference type="PROSITE" id="PS50302">
    <property type="entry name" value="PUM"/>
    <property type="match status" value="4"/>
</dbReference>
<evidence type="ECO:0000313" key="7">
    <source>
        <dbReference type="RefSeq" id="XP_020104758.1"/>
    </source>
</evidence>
<organism evidence="6 7">
    <name type="scientific">Ananas comosus</name>
    <name type="common">Pineapple</name>
    <name type="synonym">Ananas ananas</name>
    <dbReference type="NCBI Taxonomy" id="4615"/>
    <lineage>
        <taxon>Eukaryota</taxon>
        <taxon>Viridiplantae</taxon>
        <taxon>Streptophyta</taxon>
        <taxon>Embryophyta</taxon>
        <taxon>Tracheophyta</taxon>
        <taxon>Spermatophyta</taxon>
        <taxon>Magnoliopsida</taxon>
        <taxon>Liliopsida</taxon>
        <taxon>Poales</taxon>
        <taxon>Bromeliaceae</taxon>
        <taxon>Bromelioideae</taxon>
        <taxon>Ananas</taxon>
    </lineage>
</organism>
<keyword evidence="6" id="KW-1185">Reference proteome</keyword>
<evidence type="ECO:0000256" key="3">
    <source>
        <dbReference type="PROSITE-ProRule" id="PRU00317"/>
    </source>
</evidence>
<evidence type="ECO:0000259" key="5">
    <source>
        <dbReference type="PROSITE" id="PS50303"/>
    </source>
</evidence>
<dbReference type="PANTHER" id="PTHR12537:SF147">
    <property type="entry name" value="PUMILIO HOMOLOG 12"/>
    <property type="match status" value="1"/>
</dbReference>
<dbReference type="InterPro" id="IPR016024">
    <property type="entry name" value="ARM-type_fold"/>
</dbReference>
<name>A0A6P5GFK7_ANACO</name>
<reference evidence="6" key="1">
    <citation type="journal article" date="2015" name="Nat. Genet.">
        <title>The pineapple genome and the evolution of CAM photosynthesis.</title>
        <authorList>
            <person name="Ming R."/>
            <person name="VanBuren R."/>
            <person name="Wai C.M."/>
            <person name="Tang H."/>
            <person name="Schatz M.C."/>
            <person name="Bowers J.E."/>
            <person name="Lyons E."/>
            <person name="Wang M.L."/>
            <person name="Chen J."/>
            <person name="Biggers E."/>
            <person name="Zhang J."/>
            <person name="Huang L."/>
            <person name="Zhang L."/>
            <person name="Miao W."/>
            <person name="Zhang J."/>
            <person name="Ye Z."/>
            <person name="Miao C."/>
            <person name="Lin Z."/>
            <person name="Wang H."/>
            <person name="Zhou H."/>
            <person name="Yim W.C."/>
            <person name="Priest H.D."/>
            <person name="Zheng C."/>
            <person name="Woodhouse M."/>
            <person name="Edger P.P."/>
            <person name="Guyot R."/>
            <person name="Guo H.B."/>
            <person name="Guo H."/>
            <person name="Zheng G."/>
            <person name="Singh R."/>
            <person name="Sharma A."/>
            <person name="Min X."/>
            <person name="Zheng Y."/>
            <person name="Lee H."/>
            <person name="Gurtowski J."/>
            <person name="Sedlazeck F.J."/>
            <person name="Harkess A."/>
            <person name="McKain M.R."/>
            <person name="Liao Z."/>
            <person name="Fang J."/>
            <person name="Liu J."/>
            <person name="Zhang X."/>
            <person name="Zhang Q."/>
            <person name="Hu W."/>
            <person name="Qin Y."/>
            <person name="Wang K."/>
            <person name="Chen L.Y."/>
            <person name="Shirley N."/>
            <person name="Lin Y.R."/>
            <person name="Liu L.Y."/>
            <person name="Hernandez A.G."/>
            <person name="Wright C.L."/>
            <person name="Bulone V."/>
            <person name="Tuskan G.A."/>
            <person name="Heath K."/>
            <person name="Zee F."/>
            <person name="Moore P.H."/>
            <person name="Sunkar R."/>
            <person name="Leebens-Mack J.H."/>
            <person name="Mockler T."/>
            <person name="Bennetzen J.L."/>
            <person name="Freeling M."/>
            <person name="Sankoff D."/>
            <person name="Paterson A.H."/>
            <person name="Zhu X."/>
            <person name="Yang X."/>
            <person name="Smith J.A."/>
            <person name="Cushman J.C."/>
            <person name="Paull R.E."/>
            <person name="Yu Q."/>
        </authorList>
    </citation>
    <scope>NUCLEOTIDE SEQUENCE [LARGE SCALE GENOMIC DNA]</scope>
    <source>
        <strain evidence="6">cv. F153</strain>
    </source>
</reference>